<dbReference type="Pfam" id="PF13649">
    <property type="entry name" value="Methyltransf_25"/>
    <property type="match status" value="1"/>
</dbReference>
<dbReference type="OrthoDB" id="2013972at2759"/>
<dbReference type="GO" id="GO:0008168">
    <property type="term" value="F:methyltransferase activity"/>
    <property type="evidence" value="ECO:0007669"/>
    <property type="project" value="UniProtKB-KW"/>
</dbReference>
<dbReference type="GO" id="GO:0032259">
    <property type="term" value="P:methylation"/>
    <property type="evidence" value="ECO:0007669"/>
    <property type="project" value="UniProtKB-KW"/>
</dbReference>
<proteinExistence type="predicted"/>
<evidence type="ECO:0000259" key="2">
    <source>
        <dbReference type="Pfam" id="PF13649"/>
    </source>
</evidence>
<evidence type="ECO:0000313" key="3">
    <source>
        <dbReference type="EMBL" id="KAF2864202.1"/>
    </source>
</evidence>
<dbReference type="EMBL" id="MU005958">
    <property type="protein sequence ID" value="KAF2864202.1"/>
    <property type="molecule type" value="Genomic_DNA"/>
</dbReference>
<evidence type="ECO:0000313" key="4">
    <source>
        <dbReference type="Proteomes" id="UP000799421"/>
    </source>
</evidence>
<dbReference type="Gene3D" id="3.40.50.150">
    <property type="entry name" value="Vaccinia Virus protein VP39"/>
    <property type="match status" value="1"/>
</dbReference>
<evidence type="ECO:0000256" key="1">
    <source>
        <dbReference type="SAM" id="MobiDB-lite"/>
    </source>
</evidence>
<dbReference type="InterPro" id="IPR041698">
    <property type="entry name" value="Methyltransf_25"/>
</dbReference>
<organism evidence="3 4">
    <name type="scientific">Piedraia hortae CBS 480.64</name>
    <dbReference type="NCBI Taxonomy" id="1314780"/>
    <lineage>
        <taxon>Eukaryota</taxon>
        <taxon>Fungi</taxon>
        <taxon>Dikarya</taxon>
        <taxon>Ascomycota</taxon>
        <taxon>Pezizomycotina</taxon>
        <taxon>Dothideomycetes</taxon>
        <taxon>Dothideomycetidae</taxon>
        <taxon>Capnodiales</taxon>
        <taxon>Piedraiaceae</taxon>
        <taxon>Piedraia</taxon>
    </lineage>
</organism>
<dbReference type="PANTHER" id="PTHR43591:SF50">
    <property type="entry name" value="METHYLTRANSFERASE DOMAIN-CONTAINING PROTEIN-RELATED"/>
    <property type="match status" value="1"/>
</dbReference>
<keyword evidence="3" id="KW-0489">Methyltransferase</keyword>
<dbReference type="SUPFAM" id="SSF53335">
    <property type="entry name" value="S-adenosyl-L-methionine-dependent methyltransferases"/>
    <property type="match status" value="1"/>
</dbReference>
<feature type="region of interest" description="Disordered" evidence="1">
    <location>
        <begin position="289"/>
        <end position="309"/>
    </location>
</feature>
<dbReference type="InterPro" id="IPR029063">
    <property type="entry name" value="SAM-dependent_MTases_sf"/>
</dbReference>
<name>A0A6A7CAG6_9PEZI</name>
<gene>
    <name evidence="3" type="ORF">K470DRAFT_254526</name>
</gene>
<feature type="domain" description="Methyltransferase" evidence="2">
    <location>
        <begin position="85"/>
        <end position="183"/>
    </location>
</feature>
<feature type="region of interest" description="Disordered" evidence="1">
    <location>
        <begin position="1"/>
        <end position="20"/>
    </location>
</feature>
<sequence>MQTSIRHNFTSRFRSPARPESSRRESVEELYELRYGRRYLRDVPYPLPCDLAEIQRQNLRTLISCTIFGRPVCSPKVVDNPPRKVLEVGCGSGYWSSMCHEFFRSRGHANISFTGLDIAPLAPNLRQLGVNWTFVRHDLRRTPLPFRDGDFDLIVLKDLSLTLPIGSYQKLFDDIMRLLKHGGTLEIWESDHVLRSLLPHAAPAPVKKAEPKDDAKVARKTATYTITPSTCFAPVQNSYLRQANDWISKALDQRNLPPLPCSRIAPLLLQEPEHLGHIGMRRVAIPLGHRKDRKPSSPLSDTGYSNIHAKPRRKTLNADQIALRQTALTTVLQMIESLEPLLKEVSGKNADEWSHWWAAMMANLLGPDARDLNGECLEVGAWWATRLN</sequence>
<dbReference type="PANTHER" id="PTHR43591">
    <property type="entry name" value="METHYLTRANSFERASE"/>
    <property type="match status" value="1"/>
</dbReference>
<dbReference type="CDD" id="cd02440">
    <property type="entry name" value="AdoMet_MTases"/>
    <property type="match status" value="1"/>
</dbReference>
<keyword evidence="4" id="KW-1185">Reference proteome</keyword>
<feature type="compositionally biased region" description="Polar residues" evidence="1">
    <location>
        <begin position="1"/>
        <end position="10"/>
    </location>
</feature>
<keyword evidence="3" id="KW-0808">Transferase</keyword>
<accession>A0A6A7CAG6</accession>
<protein>
    <submittedName>
        <fullName evidence="3">S-adenosyl-L-methionine-dependent methyltransferase</fullName>
    </submittedName>
</protein>
<dbReference type="AlphaFoldDB" id="A0A6A7CAG6"/>
<reference evidence="3" key="1">
    <citation type="journal article" date="2020" name="Stud. Mycol.">
        <title>101 Dothideomycetes genomes: a test case for predicting lifestyles and emergence of pathogens.</title>
        <authorList>
            <person name="Haridas S."/>
            <person name="Albert R."/>
            <person name="Binder M."/>
            <person name="Bloem J."/>
            <person name="Labutti K."/>
            <person name="Salamov A."/>
            <person name="Andreopoulos B."/>
            <person name="Baker S."/>
            <person name="Barry K."/>
            <person name="Bills G."/>
            <person name="Bluhm B."/>
            <person name="Cannon C."/>
            <person name="Castanera R."/>
            <person name="Culley D."/>
            <person name="Daum C."/>
            <person name="Ezra D."/>
            <person name="Gonzalez J."/>
            <person name="Henrissat B."/>
            <person name="Kuo A."/>
            <person name="Liang C."/>
            <person name="Lipzen A."/>
            <person name="Lutzoni F."/>
            <person name="Magnuson J."/>
            <person name="Mondo S."/>
            <person name="Nolan M."/>
            <person name="Ohm R."/>
            <person name="Pangilinan J."/>
            <person name="Park H.-J."/>
            <person name="Ramirez L."/>
            <person name="Alfaro M."/>
            <person name="Sun H."/>
            <person name="Tritt A."/>
            <person name="Yoshinaga Y."/>
            <person name="Zwiers L.-H."/>
            <person name="Turgeon B."/>
            <person name="Goodwin S."/>
            <person name="Spatafora J."/>
            <person name="Crous P."/>
            <person name="Grigoriev I."/>
        </authorList>
    </citation>
    <scope>NUCLEOTIDE SEQUENCE</scope>
    <source>
        <strain evidence="3">CBS 480.64</strain>
    </source>
</reference>
<dbReference type="Proteomes" id="UP000799421">
    <property type="component" value="Unassembled WGS sequence"/>
</dbReference>